<comment type="catalytic activity">
    <reaction evidence="6">
        <text>hydrogencarbonate + H(+) = CO2 + H2O</text>
        <dbReference type="Rhea" id="RHEA:10748"/>
        <dbReference type="ChEBI" id="CHEBI:15377"/>
        <dbReference type="ChEBI" id="CHEBI:15378"/>
        <dbReference type="ChEBI" id="CHEBI:16526"/>
        <dbReference type="ChEBI" id="CHEBI:17544"/>
        <dbReference type="EC" id="4.2.1.1"/>
    </reaction>
</comment>
<sequence length="248" mass="27644">MKKAWFLVVAILFLTSQVWASGKGAHVSPSEALKKLVEGNNEFVSSHDPSYFEPYQTSQHPFVTLITCSDARVHMTALLKDPIDKMFVIRNIGNQLVVSHGSIDYGVLHLHTPILLILGHTHCGAVKAAMGDYRKETEAIRNELDHLHLPLSADKGEGDFESRWLKNVERNVDWQVAQALSFYHDLVQKGELVVVGAVYDFINAYGKGYGRMVIINVNGVTCPDAIKKHPVTRKLSEKIKNLVVGAHH</sequence>
<keyword evidence="5" id="KW-0456">Lyase</keyword>
<feature type="signal peptide" evidence="8">
    <location>
        <begin position="1"/>
        <end position="20"/>
    </location>
</feature>
<feature type="binding site" evidence="7">
    <location>
        <position position="120"/>
    </location>
    <ligand>
        <name>Zn(2+)</name>
        <dbReference type="ChEBI" id="CHEBI:29105"/>
    </ligand>
</feature>
<proteinExistence type="inferred from homology"/>
<gene>
    <name evidence="9" type="ORF">ENJ96_07220</name>
</gene>
<evidence type="ECO:0000256" key="8">
    <source>
        <dbReference type="SAM" id="SignalP"/>
    </source>
</evidence>
<feature type="binding site" evidence="7">
    <location>
        <position position="70"/>
    </location>
    <ligand>
        <name>Zn(2+)</name>
        <dbReference type="ChEBI" id="CHEBI:29105"/>
    </ligand>
</feature>
<dbReference type="PANTHER" id="PTHR11002">
    <property type="entry name" value="CARBONIC ANHYDRASE"/>
    <property type="match status" value="1"/>
</dbReference>
<dbReference type="EC" id="4.2.1.1" evidence="2"/>
<comment type="caution">
    <text evidence="9">The sequence shown here is derived from an EMBL/GenBank/DDBJ whole genome shotgun (WGS) entry which is preliminary data.</text>
</comment>
<dbReference type="SUPFAM" id="SSF53056">
    <property type="entry name" value="beta-carbonic anhydrase, cab"/>
    <property type="match status" value="1"/>
</dbReference>
<keyword evidence="4 7" id="KW-0862">Zinc</keyword>
<feature type="chain" id="PRO_5031144682" description="carbonic anhydrase" evidence="8">
    <location>
        <begin position="21"/>
        <end position="248"/>
    </location>
</feature>
<keyword evidence="3 7" id="KW-0479">Metal-binding</keyword>
<evidence type="ECO:0000256" key="4">
    <source>
        <dbReference type="ARBA" id="ARBA00022833"/>
    </source>
</evidence>
<evidence type="ECO:0000313" key="9">
    <source>
        <dbReference type="EMBL" id="HHI97628.1"/>
    </source>
</evidence>
<comment type="similarity">
    <text evidence="1">Belongs to the beta-class carbonic anhydrase family.</text>
</comment>
<dbReference type="EMBL" id="DROK01000211">
    <property type="protein sequence ID" value="HHI97628.1"/>
    <property type="molecule type" value="Genomic_DNA"/>
</dbReference>
<evidence type="ECO:0000256" key="1">
    <source>
        <dbReference type="ARBA" id="ARBA00006217"/>
    </source>
</evidence>
<evidence type="ECO:0000256" key="3">
    <source>
        <dbReference type="ARBA" id="ARBA00022723"/>
    </source>
</evidence>
<dbReference type="Gene3D" id="3.40.1050.10">
    <property type="entry name" value="Carbonic anhydrase"/>
    <property type="match status" value="1"/>
</dbReference>
<protein>
    <recommendedName>
        <fullName evidence="2">carbonic anhydrase</fullName>
        <ecNumber evidence="2">4.2.1.1</ecNumber>
    </recommendedName>
</protein>
<dbReference type="GO" id="GO:0008270">
    <property type="term" value="F:zinc ion binding"/>
    <property type="evidence" value="ECO:0007669"/>
    <property type="project" value="InterPro"/>
</dbReference>
<name>A0A7V5P0X7_9BACT</name>
<dbReference type="Proteomes" id="UP000886101">
    <property type="component" value="Unassembled WGS sequence"/>
</dbReference>
<evidence type="ECO:0000256" key="5">
    <source>
        <dbReference type="ARBA" id="ARBA00023239"/>
    </source>
</evidence>
<dbReference type="PANTHER" id="PTHR11002:SF76">
    <property type="entry name" value="CARBONIC ANHYDRASE"/>
    <property type="match status" value="1"/>
</dbReference>
<reference evidence="9" key="1">
    <citation type="journal article" date="2020" name="mSystems">
        <title>Genome- and Community-Level Interaction Insights into Carbon Utilization and Element Cycling Functions of Hydrothermarchaeota in Hydrothermal Sediment.</title>
        <authorList>
            <person name="Zhou Z."/>
            <person name="Liu Y."/>
            <person name="Xu W."/>
            <person name="Pan J."/>
            <person name="Luo Z.H."/>
            <person name="Li M."/>
        </authorList>
    </citation>
    <scope>NUCLEOTIDE SEQUENCE [LARGE SCALE GENOMIC DNA]</scope>
    <source>
        <strain evidence="9">HyVt-533</strain>
    </source>
</reference>
<feature type="binding site" evidence="7">
    <location>
        <position position="68"/>
    </location>
    <ligand>
        <name>Zn(2+)</name>
        <dbReference type="ChEBI" id="CHEBI:29105"/>
    </ligand>
</feature>
<organism evidence="9">
    <name type="scientific">Thermodesulfatator atlanticus</name>
    <dbReference type="NCBI Taxonomy" id="501497"/>
    <lineage>
        <taxon>Bacteria</taxon>
        <taxon>Pseudomonadati</taxon>
        <taxon>Thermodesulfobacteriota</taxon>
        <taxon>Thermodesulfobacteria</taxon>
        <taxon>Thermodesulfobacteriales</taxon>
        <taxon>Thermodesulfatatoraceae</taxon>
        <taxon>Thermodesulfatator</taxon>
    </lineage>
</organism>
<keyword evidence="8" id="KW-0732">Signal</keyword>
<evidence type="ECO:0000256" key="6">
    <source>
        <dbReference type="ARBA" id="ARBA00048348"/>
    </source>
</evidence>
<evidence type="ECO:0000256" key="2">
    <source>
        <dbReference type="ARBA" id="ARBA00012925"/>
    </source>
</evidence>
<dbReference type="Pfam" id="PF00484">
    <property type="entry name" value="Pro_CA"/>
    <property type="match status" value="1"/>
</dbReference>
<dbReference type="InterPro" id="IPR036874">
    <property type="entry name" value="Carbonic_anhydrase_sf"/>
</dbReference>
<dbReference type="InterPro" id="IPR001765">
    <property type="entry name" value="Carbonic_anhydrase"/>
</dbReference>
<comment type="cofactor">
    <cofactor evidence="7">
        <name>Zn(2+)</name>
        <dbReference type="ChEBI" id="CHEBI:29105"/>
    </cofactor>
    <text evidence="7">Binds 1 zinc ion per subunit.</text>
</comment>
<feature type="binding site" evidence="7">
    <location>
        <position position="123"/>
    </location>
    <ligand>
        <name>Zn(2+)</name>
        <dbReference type="ChEBI" id="CHEBI:29105"/>
    </ligand>
</feature>
<evidence type="ECO:0000256" key="7">
    <source>
        <dbReference type="PIRSR" id="PIRSR601765-1"/>
    </source>
</evidence>
<dbReference type="SMART" id="SM00947">
    <property type="entry name" value="Pro_CA"/>
    <property type="match status" value="1"/>
</dbReference>
<dbReference type="GO" id="GO:0004089">
    <property type="term" value="F:carbonate dehydratase activity"/>
    <property type="evidence" value="ECO:0007669"/>
    <property type="project" value="UniProtKB-EC"/>
</dbReference>
<dbReference type="AlphaFoldDB" id="A0A7V5P0X7"/>
<accession>A0A7V5P0X7</accession>